<keyword evidence="3" id="KW-1185">Reference proteome</keyword>
<dbReference type="GO" id="GO:0006289">
    <property type="term" value="P:nucleotide-excision repair"/>
    <property type="evidence" value="ECO:0007669"/>
    <property type="project" value="InterPro"/>
</dbReference>
<evidence type="ECO:0000313" key="3">
    <source>
        <dbReference type="Proteomes" id="UP001165122"/>
    </source>
</evidence>
<reference evidence="3" key="1">
    <citation type="journal article" date="2023" name="Commun. Biol.">
        <title>Genome analysis of Parmales, the sister group of diatoms, reveals the evolutionary specialization of diatoms from phago-mixotrophs to photoautotrophs.</title>
        <authorList>
            <person name="Ban H."/>
            <person name="Sato S."/>
            <person name="Yoshikawa S."/>
            <person name="Yamada K."/>
            <person name="Nakamura Y."/>
            <person name="Ichinomiya M."/>
            <person name="Sato N."/>
            <person name="Blanc-Mathieu R."/>
            <person name="Endo H."/>
            <person name="Kuwata A."/>
            <person name="Ogata H."/>
        </authorList>
    </citation>
    <scope>NUCLEOTIDE SEQUENCE [LARGE SCALE GENOMIC DNA]</scope>
    <source>
        <strain evidence="3">NIES 3700</strain>
    </source>
</reference>
<keyword evidence="1" id="KW-0805">Transcription regulation</keyword>
<dbReference type="PANTHER" id="PTHR13152:SF0">
    <property type="entry name" value="GENERAL TRANSCRIPTION FACTOR IIH SUBUNIT 4"/>
    <property type="match status" value="1"/>
</dbReference>
<sequence length="521" mass="58892">MSASSPPPPPSFSSKLNSPASPTFLHYLCNLGSTSPATLSSLYTSSSPSSLSPYPPGSFFSLTILTNLLNEIERCIVLRMVTLEHTDDSGVSERDFNSWFTGSKKLWNWEKLNDLCIISLNPSRKNWFVKLRSPFHSSLRSALSSTILEPWQLLPSAQLKPSKSPTPTLHSLNTYTQKIWNKILHYLVGTKNALEPEKSVLRFLRETGLMQVEEKTAGTKKEKWEITRRGYDFMLKDVSEQVWSFVFSYLQSLPPSQTTSTLLLLTSLSHCTLSHGYPVSLLTQDHKTLMPKFKDFGLIYYKSGDTKFYPTGIAINLIPGSLKSSGNDFIFDPISDIQSSLDLPDQNQNPHLSIIVQTNFSIIAYTSSPLHLSMLMLFCESKEIKILPNCVVCMVTRDSVKGAFRRGIGGGQILKFFKMHAHPRTRSADRIIPENVESQIWLWEREESRITPTLTLQVFFENDEKSVFNEVCEEAGSGVVYKNESEGYIFVRYSDAERVVAVKRKKVEESREEDGGDMIVY</sequence>
<comment type="caution">
    <text evidence="2">The sequence shown here is derived from an EMBL/GenBank/DDBJ whole genome shotgun (WGS) entry which is preliminary data.</text>
</comment>
<dbReference type="GO" id="GO:0003690">
    <property type="term" value="F:double-stranded DNA binding"/>
    <property type="evidence" value="ECO:0007669"/>
    <property type="project" value="TreeGrafter"/>
</dbReference>
<dbReference type="GO" id="GO:0001671">
    <property type="term" value="F:ATPase activator activity"/>
    <property type="evidence" value="ECO:0007669"/>
    <property type="project" value="InterPro"/>
</dbReference>
<comment type="subcellular location">
    <subcellularLocation>
        <location evidence="1">Nucleus</location>
    </subcellularLocation>
</comment>
<comment type="similarity">
    <text evidence="1">Belongs to the TFB2 family.</text>
</comment>
<protein>
    <recommendedName>
        <fullName evidence="1">General transcription factor IIH subunit 4</fullName>
    </recommendedName>
</protein>
<dbReference type="Pfam" id="PF03849">
    <property type="entry name" value="Tfb2"/>
    <property type="match status" value="1"/>
</dbReference>
<keyword evidence="1" id="KW-0227">DNA damage</keyword>
<dbReference type="GO" id="GO:0000439">
    <property type="term" value="C:transcription factor TFIIH core complex"/>
    <property type="evidence" value="ECO:0007669"/>
    <property type="project" value="InterPro"/>
</dbReference>
<gene>
    <name evidence="2" type="ORF">TrLO_g10194</name>
</gene>
<keyword evidence="1" id="KW-0234">DNA repair</keyword>
<dbReference type="GO" id="GO:0005675">
    <property type="term" value="C:transcription factor TFIIH holo complex"/>
    <property type="evidence" value="ECO:0007669"/>
    <property type="project" value="TreeGrafter"/>
</dbReference>
<dbReference type="OrthoDB" id="364513at2759"/>
<dbReference type="AlphaFoldDB" id="A0A9W7FB01"/>
<dbReference type="Proteomes" id="UP001165122">
    <property type="component" value="Unassembled WGS sequence"/>
</dbReference>
<name>A0A9W7FB01_9STRA</name>
<keyword evidence="1" id="KW-0539">Nucleus</keyword>
<evidence type="ECO:0000313" key="2">
    <source>
        <dbReference type="EMBL" id="GMI08873.1"/>
    </source>
</evidence>
<dbReference type="InterPro" id="IPR004598">
    <property type="entry name" value="TFIIH_p52/Tfb2"/>
</dbReference>
<comment type="function">
    <text evidence="1">Component of the general transcription and DNA repair factor IIH (TFIIH) core complex which is involved in general and transcription-coupled nucleotide excision repair (NER) of damaged DNA.</text>
</comment>
<accession>A0A9W7FB01</accession>
<evidence type="ECO:0000256" key="1">
    <source>
        <dbReference type="RuleBase" id="RU364024"/>
    </source>
</evidence>
<organism evidence="2 3">
    <name type="scientific">Triparma laevis f. longispina</name>
    <dbReference type="NCBI Taxonomy" id="1714387"/>
    <lineage>
        <taxon>Eukaryota</taxon>
        <taxon>Sar</taxon>
        <taxon>Stramenopiles</taxon>
        <taxon>Ochrophyta</taxon>
        <taxon>Bolidophyceae</taxon>
        <taxon>Parmales</taxon>
        <taxon>Triparmaceae</taxon>
        <taxon>Triparma</taxon>
    </lineage>
</organism>
<dbReference type="EMBL" id="BRXW01000130">
    <property type="protein sequence ID" value="GMI08873.1"/>
    <property type="molecule type" value="Genomic_DNA"/>
</dbReference>
<keyword evidence="1" id="KW-0804">Transcription</keyword>
<dbReference type="PANTHER" id="PTHR13152">
    <property type="entry name" value="TFIIH, POLYPEPTIDE 4"/>
    <property type="match status" value="1"/>
</dbReference>
<proteinExistence type="inferred from homology"/>